<feature type="domain" description="P-type" evidence="6">
    <location>
        <begin position="17"/>
        <end position="62"/>
    </location>
</feature>
<protein>
    <recommendedName>
        <fullName evidence="6">P-type domain-containing protein</fullName>
    </recommendedName>
</protein>
<feature type="domain" description="P-type" evidence="6">
    <location>
        <begin position="68"/>
        <end position="111"/>
    </location>
</feature>
<dbReference type="Proteomes" id="UP000694552">
    <property type="component" value="Unplaced"/>
</dbReference>
<dbReference type="FunFam" id="4.10.110.10:FF:000006">
    <property type="entry name" value="Trefoil factor 1"/>
    <property type="match status" value="2"/>
</dbReference>
<dbReference type="SMART" id="SM00018">
    <property type="entry name" value="PD"/>
    <property type="match status" value="2"/>
</dbReference>
<reference evidence="7" key="1">
    <citation type="submission" date="2025-08" db="UniProtKB">
        <authorList>
            <consortium name="Ensembl"/>
        </authorList>
    </citation>
    <scope>IDENTIFICATION</scope>
</reference>
<dbReference type="Gene3D" id="4.10.110.10">
    <property type="entry name" value="Spasmolytic Protein, domain 1"/>
    <property type="match status" value="2"/>
</dbReference>
<keyword evidence="5" id="KW-0732">Signal</keyword>
<dbReference type="Pfam" id="PF00088">
    <property type="entry name" value="Trefoil"/>
    <property type="match status" value="2"/>
</dbReference>
<feature type="disulfide bond" evidence="4">
    <location>
        <begin position="80"/>
        <end position="95"/>
    </location>
</feature>
<evidence type="ECO:0000259" key="6">
    <source>
        <dbReference type="PROSITE" id="PS51448"/>
    </source>
</evidence>
<feature type="disulfide bond" evidence="4">
    <location>
        <begin position="41"/>
        <end position="58"/>
    </location>
</feature>
<keyword evidence="8" id="KW-1185">Reference proteome</keyword>
<comment type="subcellular location">
    <subcellularLocation>
        <location evidence="1">Secreted</location>
    </subcellularLocation>
</comment>
<dbReference type="InterPro" id="IPR000519">
    <property type="entry name" value="P_trefoil_dom"/>
</dbReference>
<feature type="disulfide bond" evidence="4">
    <location>
        <begin position="70"/>
        <end position="96"/>
    </location>
</feature>
<organism evidence="7 8">
    <name type="scientific">Otus sunia</name>
    <name type="common">Oriental scops-owl</name>
    <dbReference type="NCBI Taxonomy" id="257818"/>
    <lineage>
        <taxon>Eukaryota</taxon>
        <taxon>Metazoa</taxon>
        <taxon>Chordata</taxon>
        <taxon>Craniata</taxon>
        <taxon>Vertebrata</taxon>
        <taxon>Euteleostomi</taxon>
        <taxon>Archelosauria</taxon>
        <taxon>Archosauria</taxon>
        <taxon>Dinosauria</taxon>
        <taxon>Saurischia</taxon>
        <taxon>Theropoda</taxon>
        <taxon>Coelurosauria</taxon>
        <taxon>Aves</taxon>
        <taxon>Neognathae</taxon>
        <taxon>Neoaves</taxon>
        <taxon>Telluraves</taxon>
        <taxon>Strigiformes</taxon>
        <taxon>Strigidae</taxon>
        <taxon>Otus</taxon>
    </lineage>
</organism>
<keyword evidence="3 4" id="KW-1015">Disulfide bond</keyword>
<proteinExistence type="predicted"/>
<dbReference type="PANTHER" id="PTHR13826:SF14">
    <property type="entry name" value="TREFOIL FACTOR 2"/>
    <property type="match status" value="1"/>
</dbReference>
<keyword evidence="2" id="KW-0964">Secreted</keyword>
<dbReference type="AlphaFoldDB" id="A0A8C8ACC4"/>
<feature type="disulfide bond" evidence="4">
    <location>
        <begin position="90"/>
        <end position="107"/>
    </location>
</feature>
<dbReference type="PROSITE" id="PS51448">
    <property type="entry name" value="P_TREFOIL_2"/>
    <property type="match status" value="2"/>
</dbReference>
<dbReference type="CDD" id="cd00111">
    <property type="entry name" value="Trefoil"/>
    <property type="match status" value="2"/>
</dbReference>
<reference evidence="7" key="2">
    <citation type="submission" date="2025-09" db="UniProtKB">
        <authorList>
            <consortium name="Ensembl"/>
        </authorList>
    </citation>
    <scope>IDENTIFICATION</scope>
</reference>
<evidence type="ECO:0000256" key="1">
    <source>
        <dbReference type="ARBA" id="ARBA00004613"/>
    </source>
</evidence>
<evidence type="ECO:0000313" key="7">
    <source>
        <dbReference type="Ensembl" id="ENSOSUP00000000949.1"/>
    </source>
</evidence>
<dbReference type="InterPro" id="IPR017994">
    <property type="entry name" value="P_trefoil_chordata"/>
</dbReference>
<dbReference type="Ensembl" id="ENSOSUT00000000966.1">
    <property type="protein sequence ID" value="ENSOSUP00000000949.1"/>
    <property type="gene ID" value="ENSOSUG00000000722.1"/>
</dbReference>
<evidence type="ECO:0000256" key="2">
    <source>
        <dbReference type="ARBA" id="ARBA00022525"/>
    </source>
</evidence>
<evidence type="ECO:0000256" key="4">
    <source>
        <dbReference type="PROSITE-ProRule" id="PRU00779"/>
    </source>
</evidence>
<accession>A0A8C8ACC4</accession>
<dbReference type="GO" id="GO:0030277">
    <property type="term" value="P:maintenance of gastrointestinal epithelium"/>
    <property type="evidence" value="ECO:0007669"/>
    <property type="project" value="TreeGrafter"/>
</dbReference>
<dbReference type="PROSITE" id="PS00025">
    <property type="entry name" value="P_TREFOIL_1"/>
    <property type="match status" value="1"/>
</dbReference>
<dbReference type="PRINTS" id="PR00680">
    <property type="entry name" value="PTREFOIL"/>
</dbReference>
<dbReference type="SUPFAM" id="SSF57492">
    <property type="entry name" value="Trefoil"/>
    <property type="match status" value="2"/>
</dbReference>
<dbReference type="InterPro" id="IPR044913">
    <property type="entry name" value="P_trefoil_dom_sf"/>
</dbReference>
<evidence type="ECO:0000256" key="5">
    <source>
        <dbReference type="SAM" id="SignalP"/>
    </source>
</evidence>
<dbReference type="GO" id="GO:0005615">
    <property type="term" value="C:extracellular space"/>
    <property type="evidence" value="ECO:0007669"/>
    <property type="project" value="TreeGrafter"/>
</dbReference>
<sequence length="227" mass="24295">GTYVGLILLSVTAARASRCQCKMASKERRNCGYPGISEVECRKAGCCFNNSVPGMPWCFAPKPKKVRKVCPNDPHARINCGFPGIKAQECEKKGCCFNSHPAGVPWCFYHRVVEEGKLLQKTPSPVPWKLLAGSVLCLSLVCCASLVWQEATLKGASRTGSPPFLCGCRASTPRVQAGKRWLNPKKTSFLHRGVGAANASEPGTCGQCGCTGSLGSGVSSSSQLIRW</sequence>
<dbReference type="PANTHER" id="PTHR13826">
    <property type="entry name" value="INTESTINAL TREFOIL FACTOR-RELATED"/>
    <property type="match status" value="1"/>
</dbReference>
<evidence type="ECO:0000256" key="3">
    <source>
        <dbReference type="ARBA" id="ARBA00023157"/>
    </source>
</evidence>
<feature type="disulfide bond" evidence="4">
    <location>
        <begin position="31"/>
        <end position="46"/>
    </location>
</feature>
<name>A0A8C8ACC4_9STRI</name>
<comment type="caution">
    <text evidence="4">Lacks conserved residue(s) required for the propagation of feature annotation.</text>
</comment>
<feature type="chain" id="PRO_5034327224" description="P-type domain-containing protein" evidence="5">
    <location>
        <begin position="17"/>
        <end position="227"/>
    </location>
</feature>
<dbReference type="InterPro" id="IPR017957">
    <property type="entry name" value="P_trefoil_CS"/>
</dbReference>
<evidence type="ECO:0000313" key="8">
    <source>
        <dbReference type="Proteomes" id="UP000694552"/>
    </source>
</evidence>
<feature type="signal peptide" evidence="5">
    <location>
        <begin position="1"/>
        <end position="16"/>
    </location>
</feature>